<comment type="caution">
    <text evidence="3">The sequence shown here is derived from an EMBL/GenBank/DDBJ whole genome shotgun (WGS) entry which is preliminary data.</text>
</comment>
<protein>
    <submittedName>
        <fullName evidence="3">Acyltransferase</fullName>
    </submittedName>
</protein>
<feature type="transmembrane region" description="Helical" evidence="1">
    <location>
        <begin position="364"/>
        <end position="384"/>
    </location>
</feature>
<dbReference type="GO" id="GO:0016746">
    <property type="term" value="F:acyltransferase activity"/>
    <property type="evidence" value="ECO:0007669"/>
    <property type="project" value="UniProtKB-KW"/>
</dbReference>
<keyword evidence="1" id="KW-1133">Transmembrane helix</keyword>
<organism evidence="3 4">
    <name type="scientific">Paraburkholderia sejongensis</name>
    <dbReference type="NCBI Taxonomy" id="2886946"/>
    <lineage>
        <taxon>Bacteria</taxon>
        <taxon>Pseudomonadati</taxon>
        <taxon>Pseudomonadota</taxon>
        <taxon>Betaproteobacteria</taxon>
        <taxon>Burkholderiales</taxon>
        <taxon>Burkholderiaceae</taxon>
        <taxon>Paraburkholderia</taxon>
    </lineage>
</organism>
<dbReference type="EMBL" id="JAJITD010000003">
    <property type="protein sequence ID" value="MCC8392243.1"/>
    <property type="molecule type" value="Genomic_DNA"/>
</dbReference>
<dbReference type="PANTHER" id="PTHR23028">
    <property type="entry name" value="ACETYLTRANSFERASE"/>
    <property type="match status" value="1"/>
</dbReference>
<evidence type="ECO:0000259" key="2">
    <source>
        <dbReference type="Pfam" id="PF01757"/>
    </source>
</evidence>
<gene>
    <name evidence="3" type="ORF">LJ656_06545</name>
</gene>
<feature type="transmembrane region" description="Helical" evidence="1">
    <location>
        <begin position="123"/>
        <end position="143"/>
    </location>
</feature>
<keyword evidence="1" id="KW-0472">Membrane</keyword>
<keyword evidence="3" id="KW-0012">Acyltransferase</keyword>
<dbReference type="Pfam" id="PF01757">
    <property type="entry name" value="Acyl_transf_3"/>
    <property type="match status" value="1"/>
</dbReference>
<keyword evidence="3" id="KW-0808">Transferase</keyword>
<evidence type="ECO:0000313" key="4">
    <source>
        <dbReference type="Proteomes" id="UP001431019"/>
    </source>
</evidence>
<evidence type="ECO:0000313" key="3">
    <source>
        <dbReference type="EMBL" id="MCC8392243.1"/>
    </source>
</evidence>
<dbReference type="PANTHER" id="PTHR23028:SF53">
    <property type="entry name" value="ACYL_TRANSF_3 DOMAIN-CONTAINING PROTEIN"/>
    <property type="match status" value="1"/>
</dbReference>
<feature type="transmembrane region" description="Helical" evidence="1">
    <location>
        <begin position="306"/>
        <end position="328"/>
    </location>
</feature>
<feature type="domain" description="Acyltransferase 3" evidence="2">
    <location>
        <begin position="8"/>
        <end position="377"/>
    </location>
</feature>
<dbReference type="InterPro" id="IPR050879">
    <property type="entry name" value="Acyltransferase_3"/>
</dbReference>
<keyword evidence="1" id="KW-0812">Transmembrane</keyword>
<evidence type="ECO:0000256" key="1">
    <source>
        <dbReference type="SAM" id="Phobius"/>
    </source>
</evidence>
<feature type="transmembrane region" description="Helical" evidence="1">
    <location>
        <begin position="182"/>
        <end position="203"/>
    </location>
</feature>
<name>A0ABS8JQQ3_9BURK</name>
<feature type="transmembrane region" description="Helical" evidence="1">
    <location>
        <begin position="249"/>
        <end position="267"/>
    </location>
</feature>
<proteinExistence type="predicted"/>
<accession>A0ABS8JQQ3</accession>
<feature type="transmembrane region" description="Helical" evidence="1">
    <location>
        <begin position="273"/>
        <end position="294"/>
    </location>
</feature>
<dbReference type="Proteomes" id="UP001431019">
    <property type="component" value="Unassembled WGS sequence"/>
</dbReference>
<reference evidence="3 4" key="1">
    <citation type="submission" date="2021-11" db="EMBL/GenBank/DDBJ databases">
        <authorList>
            <person name="Oh E.-T."/>
            <person name="Kim S.-B."/>
        </authorList>
    </citation>
    <scope>NUCLEOTIDE SEQUENCE [LARGE SCALE GENOMIC DNA]</scope>
    <source>
        <strain evidence="3 4">MMS20-SJTR3</strain>
    </source>
</reference>
<keyword evidence="4" id="KW-1185">Reference proteome</keyword>
<dbReference type="InterPro" id="IPR002656">
    <property type="entry name" value="Acyl_transf_3_dom"/>
</dbReference>
<feature type="transmembrane region" description="Helical" evidence="1">
    <location>
        <begin position="6"/>
        <end position="25"/>
    </location>
</feature>
<dbReference type="RefSeq" id="WP_230508457.1">
    <property type="nucleotide sequence ID" value="NZ_JAJITD010000003.1"/>
</dbReference>
<feature type="transmembrane region" description="Helical" evidence="1">
    <location>
        <begin position="37"/>
        <end position="63"/>
    </location>
</feature>
<feature type="transmembrane region" description="Helical" evidence="1">
    <location>
        <begin position="155"/>
        <end position="175"/>
    </location>
</feature>
<sequence>MKEKFPVLDILRFALALYLTVFHSIHQYPQSRDIPLIEVAGMGGFVTSTFFVLSGFILTHVYFRDLGPMRGGVRKFFVNRFSNLYVIHFIGLALFFAVSVVSTNAITAFTLMSLDDGPDRTVALAPAAAAWNIALNVLLLQVWNPVYGSINPSSWSLSVLLFFYLTFPFAAPRLLAVRNKLAIMVVLLVLYLVPPILASALHWFGPVAVGTVMRNPLLRLPEFFAGIVLYGLYREGALAFVTASATRRIVASAFIAGCFFCGAWLIAHGPIYWRYLVHNGAMLPAQMVLIALCTSARVPARGERPAARLGNSALSVFAIHAPVFLLMIKASKLLSMQVSPLECAANFSACAIASRDVVPTMWSLPLYLAVTAIAAVYFQERVVAPLRNLIRRKLLANEQPEKADAGSARV</sequence>
<feature type="transmembrane region" description="Helical" evidence="1">
    <location>
        <begin position="83"/>
        <end position="111"/>
    </location>
</feature>